<evidence type="ECO:0000313" key="2">
    <source>
        <dbReference type="EMBL" id="PMD31106.1"/>
    </source>
</evidence>
<feature type="region of interest" description="Disordered" evidence="1">
    <location>
        <begin position="1"/>
        <end position="26"/>
    </location>
</feature>
<evidence type="ECO:0000313" key="3">
    <source>
        <dbReference type="Proteomes" id="UP000235786"/>
    </source>
</evidence>
<evidence type="ECO:0000256" key="1">
    <source>
        <dbReference type="SAM" id="MobiDB-lite"/>
    </source>
</evidence>
<sequence>MSSFATPSPHKVHKSLTPRYRHKSASSRRVVRCSPRLLNPLILKPIFGIPTPTPNPLYQAATSSTLSSSSVAPQAKLVRLQLSFSLQQNGIPRGPDNDQEIAEIKTHFPTLFEIRYDHPFLVVGVKELPAEPWPTFVADVPLWLTTAPTNVPFMRGIISRSFNICEVKGNIEHYHNPDTATIAELFQLIKGKGAGFGARIEHIRWNGLQFFALGETTPKNGWKNALPRTINNFGVSYIWGKQATEEHARYMKFPTSNGEVEDDSRYPETDLRPGVMLGGLHSDGISRLITTSGVCVEAPDGTKSITVAKHGFPGPGIGQGVYQPMPRELDGQILNQIGRITKVFEDEDIAIAELRPGAKYSRETFSEENEPENPAHPCRNLKNPKELKQGDTVFMNTPVNGLCEGALIMTDYKELDGKKLLFQIANITYFGNGSKKLFSGCCGGVLWDTNFDVMGQFRFINDDDKLAYGPTFESLRLDGYRLSSI</sequence>
<name>A0A2J6QXU8_HYAVF</name>
<organism evidence="2 3">
    <name type="scientific">Hyaloscypha variabilis (strain UAMH 11265 / GT02V1 / F)</name>
    <name type="common">Meliniomyces variabilis</name>
    <dbReference type="NCBI Taxonomy" id="1149755"/>
    <lineage>
        <taxon>Eukaryota</taxon>
        <taxon>Fungi</taxon>
        <taxon>Dikarya</taxon>
        <taxon>Ascomycota</taxon>
        <taxon>Pezizomycotina</taxon>
        <taxon>Leotiomycetes</taxon>
        <taxon>Helotiales</taxon>
        <taxon>Hyaloscyphaceae</taxon>
        <taxon>Hyaloscypha</taxon>
        <taxon>Hyaloscypha variabilis</taxon>
    </lineage>
</organism>
<protein>
    <submittedName>
        <fullName evidence="2">Uncharacterized protein</fullName>
    </submittedName>
</protein>
<keyword evidence="3" id="KW-1185">Reference proteome</keyword>
<feature type="region of interest" description="Disordered" evidence="1">
    <location>
        <begin position="361"/>
        <end position="383"/>
    </location>
</feature>
<dbReference type="OrthoDB" id="4155294at2759"/>
<accession>A0A2J6QXU8</accession>
<proteinExistence type="predicted"/>
<feature type="compositionally biased region" description="Basic residues" evidence="1">
    <location>
        <begin position="10"/>
        <end position="26"/>
    </location>
</feature>
<dbReference type="Proteomes" id="UP000235786">
    <property type="component" value="Unassembled WGS sequence"/>
</dbReference>
<reference evidence="2 3" key="1">
    <citation type="submission" date="2016-04" db="EMBL/GenBank/DDBJ databases">
        <title>A degradative enzymes factory behind the ericoid mycorrhizal symbiosis.</title>
        <authorList>
            <consortium name="DOE Joint Genome Institute"/>
            <person name="Martino E."/>
            <person name="Morin E."/>
            <person name="Grelet G."/>
            <person name="Kuo A."/>
            <person name="Kohler A."/>
            <person name="Daghino S."/>
            <person name="Barry K."/>
            <person name="Choi C."/>
            <person name="Cichocki N."/>
            <person name="Clum A."/>
            <person name="Copeland A."/>
            <person name="Hainaut M."/>
            <person name="Haridas S."/>
            <person name="Labutti K."/>
            <person name="Lindquist E."/>
            <person name="Lipzen A."/>
            <person name="Khouja H.-R."/>
            <person name="Murat C."/>
            <person name="Ohm R."/>
            <person name="Olson A."/>
            <person name="Spatafora J."/>
            <person name="Veneault-Fourrey C."/>
            <person name="Henrissat B."/>
            <person name="Grigoriev I."/>
            <person name="Martin F."/>
            <person name="Perotto S."/>
        </authorList>
    </citation>
    <scope>NUCLEOTIDE SEQUENCE [LARGE SCALE GENOMIC DNA]</scope>
    <source>
        <strain evidence="2 3">F</strain>
    </source>
</reference>
<dbReference type="STRING" id="1149755.A0A2J6QXU8"/>
<dbReference type="EMBL" id="KZ613964">
    <property type="protein sequence ID" value="PMD31106.1"/>
    <property type="molecule type" value="Genomic_DNA"/>
</dbReference>
<dbReference type="AlphaFoldDB" id="A0A2J6QXU8"/>
<gene>
    <name evidence="2" type="ORF">L207DRAFT_197440</name>
</gene>